<evidence type="ECO:0000256" key="13">
    <source>
        <dbReference type="HAMAP-Rule" id="MF_00034"/>
    </source>
</evidence>
<dbReference type="STRING" id="1619050.UX20_C0009G0004"/>
<evidence type="ECO:0000256" key="9">
    <source>
        <dbReference type="ARBA" id="ARBA00023125"/>
    </source>
</evidence>
<evidence type="ECO:0000256" key="6">
    <source>
        <dbReference type="ARBA" id="ARBA00022763"/>
    </source>
</evidence>
<evidence type="ECO:0000256" key="1">
    <source>
        <dbReference type="ARBA" id="ARBA00009518"/>
    </source>
</evidence>
<dbReference type="GO" id="GO:0005737">
    <property type="term" value="C:cytoplasm"/>
    <property type="evidence" value="ECO:0007669"/>
    <property type="project" value="UniProtKB-SubCell"/>
</dbReference>
<evidence type="ECO:0000256" key="5">
    <source>
        <dbReference type="ARBA" id="ARBA00022759"/>
    </source>
</evidence>
<dbReference type="PANTHER" id="PTHR30194:SF3">
    <property type="entry name" value="CROSSOVER JUNCTION ENDODEOXYRIBONUCLEASE RUVC"/>
    <property type="match status" value="1"/>
</dbReference>
<dbReference type="PANTHER" id="PTHR30194">
    <property type="entry name" value="CROSSOVER JUNCTION ENDODEOXYRIBONUCLEASE RUVC"/>
    <property type="match status" value="1"/>
</dbReference>
<dbReference type="Proteomes" id="UP000034911">
    <property type="component" value="Unassembled WGS sequence"/>
</dbReference>
<dbReference type="FunFam" id="3.30.420.10:FF:000002">
    <property type="entry name" value="Crossover junction endodeoxyribonuclease RuvC"/>
    <property type="match status" value="1"/>
</dbReference>
<dbReference type="InterPro" id="IPR020563">
    <property type="entry name" value="X-over_junc_endoDNase_Mg_BS"/>
</dbReference>
<dbReference type="GO" id="GO:0006281">
    <property type="term" value="P:DNA repair"/>
    <property type="evidence" value="ECO:0007669"/>
    <property type="project" value="UniProtKB-UniRule"/>
</dbReference>
<keyword evidence="11 13" id="KW-0234">DNA repair</keyword>
<dbReference type="PATRIC" id="fig|1619050.3.peg.217"/>
<keyword evidence="2 13" id="KW-0963">Cytoplasm</keyword>
<dbReference type="NCBIfam" id="TIGR00228">
    <property type="entry name" value="ruvC"/>
    <property type="match status" value="1"/>
</dbReference>
<reference evidence="15 16" key="1">
    <citation type="journal article" date="2015" name="Nature">
        <title>rRNA introns, odd ribosomes, and small enigmatic genomes across a large radiation of phyla.</title>
        <authorList>
            <person name="Brown C.T."/>
            <person name="Hug L.A."/>
            <person name="Thomas B.C."/>
            <person name="Sharon I."/>
            <person name="Castelle C.J."/>
            <person name="Singh A."/>
            <person name="Wilkins M.J."/>
            <person name="Williams K.H."/>
            <person name="Banfield J.F."/>
        </authorList>
    </citation>
    <scope>NUCLEOTIDE SEQUENCE [LARGE SCALE GENOMIC DNA]</scope>
</reference>
<keyword evidence="7 13" id="KW-0378">Hydrolase</keyword>
<dbReference type="GO" id="GO:0006310">
    <property type="term" value="P:DNA recombination"/>
    <property type="evidence" value="ECO:0007669"/>
    <property type="project" value="UniProtKB-UniRule"/>
</dbReference>
<dbReference type="InterPro" id="IPR012337">
    <property type="entry name" value="RNaseH-like_sf"/>
</dbReference>
<comment type="similarity">
    <text evidence="1 13">Belongs to the RuvC family.</text>
</comment>
<comment type="subunit">
    <text evidence="13">Homodimer which binds Holliday junction (HJ) DNA. The HJ becomes 2-fold symmetrical on binding to RuvC with unstacked arms; it has a different conformation from HJ DNA in complex with RuvA. In the full resolvosome a probable DNA-RuvA(4)-RuvB(12)-RuvC(2) complex forms which resolves the HJ.</text>
</comment>
<keyword evidence="3 13" id="KW-0540">Nuclease</keyword>
<dbReference type="SUPFAM" id="SSF53098">
    <property type="entry name" value="Ribonuclease H-like"/>
    <property type="match status" value="1"/>
</dbReference>
<dbReference type="GO" id="GO:0008821">
    <property type="term" value="F:crossover junction DNA endonuclease activity"/>
    <property type="evidence" value="ECO:0007669"/>
    <property type="project" value="UniProtKB-UniRule"/>
</dbReference>
<organism evidence="15 16">
    <name type="scientific">Candidatus Magasanikbacteria bacterium GW2011_GWC2_45_8</name>
    <dbReference type="NCBI Taxonomy" id="1619050"/>
    <lineage>
        <taxon>Bacteria</taxon>
        <taxon>Candidatus Magasanikiibacteriota</taxon>
    </lineage>
</organism>
<sequence length="155" mass="17365">MRVLGIDPGFGRLGVAVIEGDRGHARVLMHDCIETSPKLSFLERLLILHSAVAQIIDTYQPNCMGLEKLFFFKNQKTAMDVAHVRGMLMASAGIKKIPIREFTPLQVKQTLAGYGRADKRQIQKMIQMVFKLKEAPKLDDAADALAIAWCALQWK</sequence>
<feature type="active site" evidence="13">
    <location>
        <position position="140"/>
    </location>
</feature>
<evidence type="ECO:0000313" key="15">
    <source>
        <dbReference type="EMBL" id="KKU13949.1"/>
    </source>
</evidence>
<evidence type="ECO:0000256" key="12">
    <source>
        <dbReference type="ARBA" id="ARBA00029354"/>
    </source>
</evidence>
<evidence type="ECO:0000256" key="8">
    <source>
        <dbReference type="ARBA" id="ARBA00022842"/>
    </source>
</evidence>
<dbReference type="InterPro" id="IPR002176">
    <property type="entry name" value="X-over_junc_endoDNase_RuvC"/>
</dbReference>
<gene>
    <name evidence="13" type="primary">ruvC</name>
    <name evidence="15" type="ORF">UX20_C0009G0004</name>
</gene>
<feature type="binding site" evidence="13">
    <location>
        <position position="67"/>
    </location>
    <ligand>
        <name>Mg(2+)</name>
        <dbReference type="ChEBI" id="CHEBI:18420"/>
        <label>2</label>
    </ligand>
</feature>
<evidence type="ECO:0000313" key="16">
    <source>
        <dbReference type="Proteomes" id="UP000034911"/>
    </source>
</evidence>
<dbReference type="Gene3D" id="3.30.420.10">
    <property type="entry name" value="Ribonuclease H-like superfamily/Ribonuclease H"/>
    <property type="match status" value="1"/>
</dbReference>
<comment type="function">
    <text evidence="13">The RuvA-RuvB-RuvC complex processes Holliday junction (HJ) DNA during genetic recombination and DNA repair. Endonuclease that resolves HJ intermediates. Cleaves cruciform DNA by making single-stranded nicks across the HJ at symmetrical positions within the homologous arms, yielding a 5'-phosphate and a 3'-hydroxyl group; requires a central core of homology in the junction. The consensus cleavage sequence is 5'-(A/T)TT(C/G)-3'. Cleavage occurs on the 3'-side of the TT dinucleotide at the point of strand exchange. HJ branch migration catalyzed by RuvA-RuvB allows RuvC to scan DNA until it finds its consensus sequence, where it cleaves and resolves the cruciform DNA.</text>
</comment>
<comment type="caution">
    <text evidence="15">The sequence shown here is derived from an EMBL/GenBank/DDBJ whole genome shotgun (WGS) entry which is preliminary data.</text>
</comment>
<keyword evidence="5 13" id="KW-0255">Endonuclease</keyword>
<name>A0A0G1N0B7_9BACT</name>
<dbReference type="Pfam" id="PF02075">
    <property type="entry name" value="RuvC"/>
    <property type="match status" value="1"/>
</dbReference>
<feature type="active site" evidence="13">
    <location>
        <position position="67"/>
    </location>
</feature>
<dbReference type="PRINTS" id="PR00696">
    <property type="entry name" value="RSOLVASERUVC"/>
</dbReference>
<keyword evidence="6 13" id="KW-0227">DNA damage</keyword>
<keyword evidence="10 13" id="KW-0233">DNA recombination</keyword>
<evidence type="ECO:0000256" key="3">
    <source>
        <dbReference type="ARBA" id="ARBA00022722"/>
    </source>
</evidence>
<dbReference type="NCBIfam" id="NF000711">
    <property type="entry name" value="PRK00039.2-1"/>
    <property type="match status" value="1"/>
</dbReference>
<dbReference type="CDD" id="cd16962">
    <property type="entry name" value="RuvC"/>
    <property type="match status" value="1"/>
</dbReference>
<evidence type="ECO:0000256" key="2">
    <source>
        <dbReference type="ARBA" id="ARBA00022490"/>
    </source>
</evidence>
<evidence type="ECO:0000256" key="11">
    <source>
        <dbReference type="ARBA" id="ARBA00023204"/>
    </source>
</evidence>
<feature type="active site" evidence="13">
    <location>
        <position position="7"/>
    </location>
</feature>
<protein>
    <recommendedName>
        <fullName evidence="13 14">Crossover junction endodeoxyribonuclease RuvC</fullName>
        <ecNumber evidence="13 14">3.1.21.10</ecNumber>
    </recommendedName>
    <alternativeName>
        <fullName evidence="13">Holliday junction nuclease RuvC</fullName>
    </alternativeName>
    <alternativeName>
        <fullName evidence="13">Holliday junction resolvase RuvC</fullName>
    </alternativeName>
</protein>
<dbReference type="AlphaFoldDB" id="A0A0G1N0B7"/>
<dbReference type="PROSITE" id="PS01321">
    <property type="entry name" value="RUVC"/>
    <property type="match status" value="1"/>
</dbReference>
<feature type="binding site" evidence="13">
    <location>
        <position position="140"/>
    </location>
    <ligand>
        <name>Mg(2+)</name>
        <dbReference type="ChEBI" id="CHEBI:18420"/>
        <label>1</label>
    </ligand>
</feature>
<evidence type="ECO:0000256" key="10">
    <source>
        <dbReference type="ARBA" id="ARBA00023172"/>
    </source>
</evidence>
<comment type="catalytic activity">
    <reaction evidence="12 13">
        <text>Endonucleolytic cleavage at a junction such as a reciprocal single-stranded crossover between two homologous DNA duplexes (Holliday junction).</text>
        <dbReference type="EC" id="3.1.21.10"/>
    </reaction>
</comment>
<evidence type="ECO:0000256" key="7">
    <source>
        <dbReference type="ARBA" id="ARBA00022801"/>
    </source>
</evidence>
<dbReference type="InterPro" id="IPR036397">
    <property type="entry name" value="RNaseH_sf"/>
</dbReference>
<dbReference type="GO" id="GO:0048476">
    <property type="term" value="C:Holliday junction resolvase complex"/>
    <property type="evidence" value="ECO:0007669"/>
    <property type="project" value="UniProtKB-UniRule"/>
</dbReference>
<keyword evidence="9 13" id="KW-0238">DNA-binding</keyword>
<dbReference type="EMBL" id="LCLH01000009">
    <property type="protein sequence ID" value="KKU13949.1"/>
    <property type="molecule type" value="Genomic_DNA"/>
</dbReference>
<keyword evidence="4 13" id="KW-0479">Metal-binding</keyword>
<keyword evidence="8 13" id="KW-0460">Magnesium</keyword>
<dbReference type="GO" id="GO:0003677">
    <property type="term" value="F:DNA binding"/>
    <property type="evidence" value="ECO:0007669"/>
    <property type="project" value="UniProtKB-KW"/>
</dbReference>
<feature type="binding site" evidence="13">
    <location>
        <position position="7"/>
    </location>
    <ligand>
        <name>Mg(2+)</name>
        <dbReference type="ChEBI" id="CHEBI:18420"/>
        <label>1</label>
    </ligand>
</feature>
<comment type="cofactor">
    <cofactor evidence="13">
        <name>Mg(2+)</name>
        <dbReference type="ChEBI" id="CHEBI:18420"/>
    </cofactor>
    <text evidence="13">Binds 2 Mg(2+) ion per subunit.</text>
</comment>
<accession>A0A0G1N0B7</accession>
<evidence type="ECO:0000256" key="14">
    <source>
        <dbReference type="NCBIfam" id="TIGR00228"/>
    </source>
</evidence>
<dbReference type="GO" id="GO:0000287">
    <property type="term" value="F:magnesium ion binding"/>
    <property type="evidence" value="ECO:0007669"/>
    <property type="project" value="UniProtKB-UniRule"/>
</dbReference>
<evidence type="ECO:0000256" key="4">
    <source>
        <dbReference type="ARBA" id="ARBA00022723"/>
    </source>
</evidence>
<dbReference type="EC" id="3.1.21.10" evidence="13 14"/>
<proteinExistence type="inferred from homology"/>
<comment type="subcellular location">
    <subcellularLocation>
        <location evidence="13">Cytoplasm</location>
    </subcellularLocation>
</comment>
<dbReference type="HAMAP" id="MF_00034">
    <property type="entry name" value="RuvC"/>
    <property type="match status" value="1"/>
</dbReference>